<feature type="compositionally biased region" description="Low complexity" evidence="1">
    <location>
        <begin position="153"/>
        <end position="200"/>
    </location>
</feature>
<dbReference type="OrthoDB" id="7354186at2759"/>
<dbReference type="KEGG" id="sliu:111360863"/>
<evidence type="ECO:0000313" key="3">
    <source>
        <dbReference type="RefSeq" id="XP_022832915.1"/>
    </source>
</evidence>
<proteinExistence type="predicted"/>
<evidence type="ECO:0000256" key="1">
    <source>
        <dbReference type="SAM" id="MobiDB-lite"/>
    </source>
</evidence>
<gene>
    <name evidence="3" type="primary">LOC111360863</name>
</gene>
<dbReference type="Proteomes" id="UP000301870">
    <property type="component" value="Chromosome 3"/>
</dbReference>
<dbReference type="GeneID" id="111360863"/>
<feature type="compositionally biased region" description="Low complexity" evidence="1">
    <location>
        <begin position="126"/>
        <end position="137"/>
    </location>
</feature>
<feature type="compositionally biased region" description="Basic and acidic residues" evidence="1">
    <location>
        <begin position="94"/>
        <end position="111"/>
    </location>
</feature>
<sequence>MAKRNVHHNHINIKDLLRTKSNKNDHGDYVKDLLILSEPPIHFKCDKHGQCDEDFRKFSKISKKADLEWKNKRMPVGHSKRFQIVDNRSKKKPKMDTPDRNSEEDDNDKKRPLPIFNKKKYAAVTGSASASEESESGSIERQRESRGEDSESGEQSDSKQSGSEEQSGSGEASGSQANSGSGEQSGSGEVKENSSSSSESWEVEEELYESQSKSVEESKGRKQHTTKLNQNEEPSSESNSEVEEPSKEVSKEKKKYKNHSKKRRKTASESRETGDDKNRKRFATDDIILQGNKMYSRTDKLEKKHNATQRPKRRRLQQFMPKRYHWDESEIHDLGYFWYNGPRGIYPAPKSLSVAKK</sequence>
<dbReference type="AlphaFoldDB" id="A0A9J7EL76"/>
<accession>A0A9J7EL76</accession>
<feature type="compositionally biased region" description="Basic residues" evidence="1">
    <location>
        <begin position="252"/>
        <end position="265"/>
    </location>
</feature>
<feature type="compositionally biased region" description="Basic and acidic residues" evidence="1">
    <location>
        <begin position="138"/>
        <end position="149"/>
    </location>
</feature>
<keyword evidence="2" id="KW-1185">Reference proteome</keyword>
<feature type="compositionally biased region" description="Basic residues" evidence="1">
    <location>
        <begin position="306"/>
        <end position="316"/>
    </location>
</feature>
<dbReference type="RefSeq" id="XP_022832915.1">
    <property type="nucleotide sequence ID" value="XM_022977147.1"/>
</dbReference>
<feature type="compositionally biased region" description="Basic and acidic residues" evidence="1">
    <location>
        <begin position="266"/>
        <end position="284"/>
    </location>
</feature>
<feature type="compositionally biased region" description="Basic residues" evidence="1">
    <location>
        <begin position="72"/>
        <end position="81"/>
    </location>
</feature>
<organism evidence="2 3">
    <name type="scientific">Spodoptera litura</name>
    <name type="common">Asian cotton leafworm</name>
    <dbReference type="NCBI Taxonomy" id="69820"/>
    <lineage>
        <taxon>Eukaryota</taxon>
        <taxon>Metazoa</taxon>
        <taxon>Ecdysozoa</taxon>
        <taxon>Arthropoda</taxon>
        <taxon>Hexapoda</taxon>
        <taxon>Insecta</taxon>
        <taxon>Pterygota</taxon>
        <taxon>Neoptera</taxon>
        <taxon>Endopterygota</taxon>
        <taxon>Lepidoptera</taxon>
        <taxon>Glossata</taxon>
        <taxon>Ditrysia</taxon>
        <taxon>Noctuoidea</taxon>
        <taxon>Noctuidae</taxon>
        <taxon>Amphipyrinae</taxon>
        <taxon>Spodoptera</taxon>
    </lineage>
</organism>
<protein>
    <submittedName>
        <fullName evidence="3">Protein FAM133-like</fullName>
    </submittedName>
</protein>
<evidence type="ECO:0000313" key="2">
    <source>
        <dbReference type="Proteomes" id="UP000301870"/>
    </source>
</evidence>
<feature type="compositionally biased region" description="Basic and acidic residues" evidence="1">
    <location>
        <begin position="296"/>
        <end position="305"/>
    </location>
</feature>
<feature type="region of interest" description="Disordered" evidence="1">
    <location>
        <begin position="71"/>
        <end position="319"/>
    </location>
</feature>
<name>A0A9J7EL76_SPOLT</name>
<reference evidence="3" key="1">
    <citation type="submission" date="2025-08" db="UniProtKB">
        <authorList>
            <consortium name="RefSeq"/>
        </authorList>
    </citation>
    <scope>IDENTIFICATION</scope>
    <source>
        <strain evidence="3">Ishihara</strain>
        <tissue evidence="3">Whole body</tissue>
    </source>
</reference>